<reference evidence="1" key="1">
    <citation type="journal article" date="2021" name="Proc. Natl. Acad. Sci. U.S.A.">
        <title>A Catalog of Tens of Thousands of Viruses from Human Metagenomes Reveals Hidden Associations with Chronic Diseases.</title>
        <authorList>
            <person name="Tisza M.J."/>
            <person name="Buck C.B."/>
        </authorList>
    </citation>
    <scope>NUCLEOTIDE SEQUENCE</scope>
    <source>
        <strain evidence="1">Ct5tj9</strain>
    </source>
</reference>
<sequence>MWCRLPNNDLPFLLNYHRCLLDFKVLFISIYMRVLRKPTSHCSYLENWSL</sequence>
<evidence type="ECO:0000313" key="1">
    <source>
        <dbReference type="EMBL" id="DAD69175.1"/>
    </source>
</evidence>
<organism evidence="1">
    <name type="scientific">Siphoviridae sp. ct5tj9</name>
    <dbReference type="NCBI Taxonomy" id="2823564"/>
    <lineage>
        <taxon>Viruses</taxon>
        <taxon>Duplodnaviria</taxon>
        <taxon>Heunggongvirae</taxon>
        <taxon>Uroviricota</taxon>
        <taxon>Caudoviricetes</taxon>
    </lineage>
</organism>
<proteinExistence type="predicted"/>
<name>A0A8S5LGZ3_9CAUD</name>
<accession>A0A8S5LGZ3</accession>
<dbReference type="EMBL" id="BK014716">
    <property type="protein sequence ID" value="DAD69175.1"/>
    <property type="molecule type" value="Genomic_DNA"/>
</dbReference>
<protein>
    <submittedName>
        <fullName evidence="1">Uncharacterized protein</fullName>
    </submittedName>
</protein>